<dbReference type="PANTHER" id="PTHR43877:SF2">
    <property type="entry name" value="AMINOALKYLPHOSPHONATE N-ACETYLTRANSFERASE-RELATED"/>
    <property type="match status" value="1"/>
</dbReference>
<dbReference type="InterPro" id="IPR000182">
    <property type="entry name" value="GNAT_dom"/>
</dbReference>
<dbReference type="PANTHER" id="PTHR43877">
    <property type="entry name" value="AMINOALKYLPHOSPHONATE N-ACETYLTRANSFERASE-RELATED-RELATED"/>
    <property type="match status" value="1"/>
</dbReference>
<dbReference type="RefSeq" id="WP_066177691.1">
    <property type="nucleotide sequence ID" value="NZ_LQZT01000012.1"/>
</dbReference>
<dbReference type="Pfam" id="PF00583">
    <property type="entry name" value="Acetyltransf_1"/>
    <property type="match status" value="1"/>
</dbReference>
<evidence type="ECO:0000259" key="3">
    <source>
        <dbReference type="PROSITE" id="PS51186"/>
    </source>
</evidence>
<evidence type="ECO:0000313" key="5">
    <source>
        <dbReference type="Proteomes" id="UP000094795"/>
    </source>
</evidence>
<evidence type="ECO:0000256" key="2">
    <source>
        <dbReference type="ARBA" id="ARBA00023315"/>
    </source>
</evidence>
<dbReference type="AlphaFoldDB" id="A0A1C1YVP9"/>
<protein>
    <submittedName>
        <fullName evidence="4">GCN5 family acetyltransferase</fullName>
    </submittedName>
</protein>
<reference evidence="4 5" key="1">
    <citation type="submission" date="2015-12" db="EMBL/GenBank/DDBJ databases">
        <authorList>
            <person name="Shamseldin A."/>
            <person name="Moawad H."/>
            <person name="Abd El-Rahim W.M."/>
            <person name="Sadowsky M.J."/>
        </authorList>
    </citation>
    <scope>NUCLEOTIDE SEQUENCE [LARGE SCALE GENOMIC DNA]</scope>
    <source>
        <strain evidence="4 5">JC234</strain>
    </source>
</reference>
<proteinExistence type="predicted"/>
<sequence>MGIEITAVEDAGRAFHETIETLIDATAAKLGFPFDPVPCQFKAVDDDGDLAGGLTAHVVQGWLFIKLLGVAEGRRGGGIGRKLLARAEDFARERDLVGVYLDTFEFQAPRFYEGLGYRECGRLPAHRGAPQRIWFAKTFDAPAGE</sequence>
<dbReference type="InterPro" id="IPR016181">
    <property type="entry name" value="Acyl_CoA_acyltransferase"/>
</dbReference>
<comment type="caution">
    <text evidence="4">The sequence shown here is derived from an EMBL/GenBank/DDBJ whole genome shotgun (WGS) entry which is preliminary data.</text>
</comment>
<keyword evidence="5" id="KW-1185">Reference proteome</keyword>
<dbReference type="Gene3D" id="3.40.630.30">
    <property type="match status" value="1"/>
</dbReference>
<dbReference type="InterPro" id="IPR050832">
    <property type="entry name" value="Bact_Acetyltransf"/>
</dbReference>
<dbReference type="Proteomes" id="UP000094795">
    <property type="component" value="Unassembled WGS sequence"/>
</dbReference>
<keyword evidence="1 4" id="KW-0808">Transferase</keyword>
<dbReference type="STRING" id="1480615.AWJ14_01955"/>
<dbReference type="SUPFAM" id="SSF55729">
    <property type="entry name" value="Acyl-CoA N-acyltransferases (Nat)"/>
    <property type="match status" value="1"/>
</dbReference>
<evidence type="ECO:0000256" key="1">
    <source>
        <dbReference type="ARBA" id="ARBA00022679"/>
    </source>
</evidence>
<keyword evidence="2" id="KW-0012">Acyltransferase</keyword>
<dbReference type="GO" id="GO:0016747">
    <property type="term" value="F:acyltransferase activity, transferring groups other than amino-acyl groups"/>
    <property type="evidence" value="ECO:0007669"/>
    <property type="project" value="InterPro"/>
</dbReference>
<dbReference type="EMBL" id="LQZT01000012">
    <property type="protein sequence ID" value="OCW57608.1"/>
    <property type="molecule type" value="Genomic_DNA"/>
</dbReference>
<feature type="domain" description="N-acetyltransferase" evidence="3">
    <location>
        <begin position="1"/>
        <end position="140"/>
    </location>
</feature>
<name>A0A1C1YVP9_9HYPH</name>
<evidence type="ECO:0000313" key="4">
    <source>
        <dbReference type="EMBL" id="OCW57608.1"/>
    </source>
</evidence>
<dbReference type="OrthoDB" id="9787920at2"/>
<dbReference type="PROSITE" id="PS51186">
    <property type="entry name" value="GNAT"/>
    <property type="match status" value="1"/>
</dbReference>
<accession>A0A1C1YVP9</accession>
<gene>
    <name evidence="4" type="ORF">AWJ14_01955</name>
</gene>
<organism evidence="4 5">
    <name type="scientific">Hoeflea olei</name>
    <dbReference type="NCBI Taxonomy" id="1480615"/>
    <lineage>
        <taxon>Bacteria</taxon>
        <taxon>Pseudomonadati</taxon>
        <taxon>Pseudomonadota</taxon>
        <taxon>Alphaproteobacteria</taxon>
        <taxon>Hyphomicrobiales</taxon>
        <taxon>Rhizobiaceae</taxon>
        <taxon>Hoeflea</taxon>
    </lineage>
</organism>